<reference evidence="2 3" key="1">
    <citation type="journal article" date="2024" name="Nat. Commun.">
        <title>Phylogenomics reveals the evolutionary origins of lichenization in chlorophyte algae.</title>
        <authorList>
            <person name="Puginier C."/>
            <person name="Libourel C."/>
            <person name="Otte J."/>
            <person name="Skaloud P."/>
            <person name="Haon M."/>
            <person name="Grisel S."/>
            <person name="Petersen M."/>
            <person name="Berrin J.G."/>
            <person name="Delaux P.M."/>
            <person name="Dal Grande F."/>
            <person name="Keller J."/>
        </authorList>
    </citation>
    <scope>NUCLEOTIDE SEQUENCE [LARGE SCALE GENOMIC DNA]</scope>
    <source>
        <strain evidence="2 3">SAG 216-7</strain>
    </source>
</reference>
<gene>
    <name evidence="2" type="ORF">WJX75_003243</name>
</gene>
<sequence>MEEEVDACAALALDPDFAEGYYWRACARCDRGYVIGAAADMRTCIEKLQDDNLKSVAHQWLEYMEACLSWDLGMGAAEASAAHEAIGARIARDATAVASFLRWQRYSQLLACQRAALPAQDASPEETCTTTHPREDQCLVSDLPPSPTTEAASSQLSSLPDEAERCGEATAPPAVDDPCTSPRIEAGSKKAGTPPDTPRSLVNGLHSEPSTVSSSPGTPSDDSSD</sequence>
<organism evidence="2 3">
    <name type="scientific">Coccomyxa subellipsoidea</name>
    <dbReference type="NCBI Taxonomy" id="248742"/>
    <lineage>
        <taxon>Eukaryota</taxon>
        <taxon>Viridiplantae</taxon>
        <taxon>Chlorophyta</taxon>
        <taxon>core chlorophytes</taxon>
        <taxon>Trebouxiophyceae</taxon>
        <taxon>Trebouxiophyceae incertae sedis</taxon>
        <taxon>Coccomyxaceae</taxon>
        <taxon>Coccomyxa</taxon>
    </lineage>
</organism>
<comment type="caution">
    <text evidence="2">The sequence shown here is derived from an EMBL/GenBank/DDBJ whole genome shotgun (WGS) entry which is preliminary data.</text>
</comment>
<feature type="compositionally biased region" description="Polar residues" evidence="1">
    <location>
        <begin position="148"/>
        <end position="158"/>
    </location>
</feature>
<feature type="region of interest" description="Disordered" evidence="1">
    <location>
        <begin position="121"/>
        <end position="225"/>
    </location>
</feature>
<proteinExistence type="predicted"/>
<dbReference type="Proteomes" id="UP001491310">
    <property type="component" value="Unassembled WGS sequence"/>
</dbReference>
<evidence type="ECO:0000256" key="1">
    <source>
        <dbReference type="SAM" id="MobiDB-lite"/>
    </source>
</evidence>
<evidence type="ECO:0000313" key="2">
    <source>
        <dbReference type="EMBL" id="KAK9918331.1"/>
    </source>
</evidence>
<keyword evidence="3" id="KW-1185">Reference proteome</keyword>
<name>A0ABR2Z3E3_9CHLO</name>
<protein>
    <submittedName>
        <fullName evidence="2">Uncharacterized protein</fullName>
    </submittedName>
</protein>
<feature type="compositionally biased region" description="Low complexity" evidence="1">
    <location>
        <begin position="207"/>
        <end position="225"/>
    </location>
</feature>
<dbReference type="EMBL" id="JALJOT010000001">
    <property type="protein sequence ID" value="KAK9918331.1"/>
    <property type="molecule type" value="Genomic_DNA"/>
</dbReference>
<evidence type="ECO:0000313" key="3">
    <source>
        <dbReference type="Proteomes" id="UP001491310"/>
    </source>
</evidence>
<accession>A0ABR2Z3E3</accession>